<name>A0ABP1FRF4_9CHLO</name>
<protein>
    <submittedName>
        <fullName evidence="1">G4895 protein</fullName>
    </submittedName>
</protein>
<evidence type="ECO:0000313" key="1">
    <source>
        <dbReference type="EMBL" id="CAL5222520.1"/>
    </source>
</evidence>
<reference evidence="1 2" key="1">
    <citation type="submission" date="2024-06" db="EMBL/GenBank/DDBJ databases">
        <authorList>
            <person name="Kraege A."/>
            <person name="Thomma B."/>
        </authorList>
    </citation>
    <scope>NUCLEOTIDE SEQUENCE [LARGE SCALE GENOMIC DNA]</scope>
</reference>
<dbReference type="EMBL" id="CAXHTA020000007">
    <property type="protein sequence ID" value="CAL5222520.1"/>
    <property type="molecule type" value="Genomic_DNA"/>
</dbReference>
<comment type="caution">
    <text evidence="1">The sequence shown here is derived from an EMBL/GenBank/DDBJ whole genome shotgun (WGS) entry which is preliminary data.</text>
</comment>
<accession>A0ABP1FRF4</accession>
<proteinExistence type="predicted"/>
<evidence type="ECO:0000313" key="2">
    <source>
        <dbReference type="Proteomes" id="UP001497392"/>
    </source>
</evidence>
<organism evidence="1 2">
    <name type="scientific">Coccomyxa viridis</name>
    <dbReference type="NCBI Taxonomy" id="1274662"/>
    <lineage>
        <taxon>Eukaryota</taxon>
        <taxon>Viridiplantae</taxon>
        <taxon>Chlorophyta</taxon>
        <taxon>core chlorophytes</taxon>
        <taxon>Trebouxiophyceae</taxon>
        <taxon>Trebouxiophyceae incertae sedis</taxon>
        <taxon>Coccomyxaceae</taxon>
        <taxon>Coccomyxa</taxon>
    </lineage>
</organism>
<keyword evidence="2" id="KW-1185">Reference proteome</keyword>
<dbReference type="Proteomes" id="UP001497392">
    <property type="component" value="Unassembled WGS sequence"/>
</dbReference>
<sequence length="118" mass="12574">MTWLRVASCSWQAACGQRCDSGVPLWMCLWKAPTKSLPCSRRQTTTRPGLSKAAEVAALHSSGGLAFAPGVYSTSCIQMLAAPLPPPLTKSGPKCRQYKGQGLEQGGWAGQCVHLPFP</sequence>
<gene>
    <name evidence="1" type="primary">g4895</name>
    <name evidence="1" type="ORF">VP750_LOCUS4179</name>
</gene>